<keyword evidence="5" id="KW-0175">Coiled coil</keyword>
<evidence type="ECO:0000256" key="1">
    <source>
        <dbReference type="ARBA" id="ARBA00004123"/>
    </source>
</evidence>
<dbReference type="EMBL" id="BQKI01000082">
    <property type="protein sequence ID" value="GJN31778.1"/>
    <property type="molecule type" value="Genomic_DNA"/>
</dbReference>
<dbReference type="FunFam" id="1.10.10.60:FF:000467">
    <property type="entry name" value="Os03g0412900 protein"/>
    <property type="match status" value="1"/>
</dbReference>
<evidence type="ECO:0000313" key="9">
    <source>
        <dbReference type="EMBL" id="GJN31778.1"/>
    </source>
</evidence>
<dbReference type="Proteomes" id="UP001054889">
    <property type="component" value="Unassembled WGS sequence"/>
</dbReference>
<evidence type="ECO:0000256" key="6">
    <source>
        <dbReference type="SAM" id="MobiDB-lite"/>
    </source>
</evidence>
<sequence>MKFLKNKCSLADATIPVKEKSRTELLERLNVCNRDTLIELCRSFDLIGSRANRKEELVSFLMKFVKEHSSAIDGTNPDKKIKKRRRMKEEDNLSCGKLLKKKKQESTALETQDEEEANMSKAAENSECDGKNNRYPCAEIKNGEFPNEKSDLEPIVRINCSISDNIDAATLNEAQITSSISLGTMFSSVKGKKGSKGDTNPRKQATKPSRDELREAIVLILDSTDFATVTFGDVVKEVDKYFGKDLFERKPLIRSLIEEELFRLSEEAEKKELEEEEAAEAKARAEQSTKGMAQVQTVGTGIKKQNKNVPGQNCKTKDCDNGHEKDGKGGSSIKRNSNDAAESLHNGIVDAHTKIGDNKPTNDSKCDKVSISINKDVDIQGFRTGEVAIVNLKNNNIDTLEGSKDDRTDACNGEHDDTEYGRTEGGRSENGDNNADDINGCEAEESRSRADDERVKHVGNGKAKEASNDKSSNVAIGSDNDGKGKEGNIDVEQSPTDGGGDGKAEDAVHSANTKVDVDSGENGAAVNG</sequence>
<evidence type="ECO:0000256" key="5">
    <source>
        <dbReference type="SAM" id="Coils"/>
    </source>
</evidence>
<evidence type="ECO:0000256" key="2">
    <source>
        <dbReference type="ARBA" id="ARBA00022853"/>
    </source>
</evidence>
<feature type="region of interest" description="Disordered" evidence="6">
    <location>
        <begin position="189"/>
        <end position="210"/>
    </location>
</feature>
<feature type="domain" description="DEK-C" evidence="7">
    <location>
        <begin position="207"/>
        <end position="262"/>
    </location>
</feature>
<protein>
    <recommendedName>
        <fullName evidence="7">DEK-C domain-containing protein</fullName>
    </recommendedName>
</protein>
<dbReference type="GO" id="GO:2000779">
    <property type="term" value="P:regulation of double-strand break repair"/>
    <property type="evidence" value="ECO:0007669"/>
    <property type="project" value="TreeGrafter"/>
</dbReference>
<feature type="compositionally biased region" description="Basic and acidic residues" evidence="6">
    <location>
        <begin position="315"/>
        <end position="328"/>
    </location>
</feature>
<dbReference type="GO" id="GO:0006325">
    <property type="term" value="P:chromatin organization"/>
    <property type="evidence" value="ECO:0007669"/>
    <property type="project" value="UniProtKB-KW"/>
</dbReference>
<evidence type="ECO:0000256" key="4">
    <source>
        <dbReference type="ARBA" id="ARBA00023242"/>
    </source>
</evidence>
<evidence type="ECO:0000259" key="7">
    <source>
        <dbReference type="PROSITE" id="PS51998"/>
    </source>
</evidence>
<evidence type="ECO:0000313" key="8">
    <source>
        <dbReference type="EMBL" id="GJN31760.1"/>
    </source>
</evidence>
<organism evidence="8 10">
    <name type="scientific">Eleusine coracana subsp. coracana</name>
    <dbReference type="NCBI Taxonomy" id="191504"/>
    <lineage>
        <taxon>Eukaryota</taxon>
        <taxon>Viridiplantae</taxon>
        <taxon>Streptophyta</taxon>
        <taxon>Embryophyta</taxon>
        <taxon>Tracheophyta</taxon>
        <taxon>Spermatophyta</taxon>
        <taxon>Magnoliopsida</taxon>
        <taxon>Liliopsida</taxon>
        <taxon>Poales</taxon>
        <taxon>Poaceae</taxon>
        <taxon>PACMAD clade</taxon>
        <taxon>Chloridoideae</taxon>
        <taxon>Cynodonteae</taxon>
        <taxon>Eleusininae</taxon>
        <taxon>Eleusine</taxon>
    </lineage>
</organism>
<dbReference type="GO" id="GO:0003677">
    <property type="term" value="F:DNA binding"/>
    <property type="evidence" value="ECO:0007669"/>
    <property type="project" value="UniProtKB-KW"/>
</dbReference>
<keyword evidence="10" id="KW-1185">Reference proteome</keyword>
<feature type="region of interest" description="Disordered" evidence="6">
    <location>
        <begin position="398"/>
        <end position="528"/>
    </location>
</feature>
<dbReference type="PANTHER" id="PTHR13468">
    <property type="entry name" value="DEK PROTEIN"/>
    <property type="match status" value="1"/>
</dbReference>
<evidence type="ECO:0000256" key="3">
    <source>
        <dbReference type="ARBA" id="ARBA00023125"/>
    </source>
</evidence>
<name>A0AAV5FA12_ELECO</name>
<feature type="coiled-coil region" evidence="5">
    <location>
        <begin position="254"/>
        <end position="291"/>
    </location>
</feature>
<dbReference type="InterPro" id="IPR044198">
    <property type="entry name" value="DEK"/>
</dbReference>
<reference evidence="8" key="1">
    <citation type="journal article" date="2018" name="DNA Res.">
        <title>Multiple hybrid de novo genome assembly of finger millet, an orphan allotetraploid crop.</title>
        <authorList>
            <person name="Hatakeyama M."/>
            <person name="Aluri S."/>
            <person name="Balachadran M.T."/>
            <person name="Sivarajan S.R."/>
            <person name="Patrignani A."/>
            <person name="Gruter S."/>
            <person name="Poveda L."/>
            <person name="Shimizu-Inatsugi R."/>
            <person name="Baeten J."/>
            <person name="Francoijs K.J."/>
            <person name="Nataraja K.N."/>
            <person name="Reddy Y.A.N."/>
            <person name="Phadnis S."/>
            <person name="Ravikumar R.L."/>
            <person name="Schlapbach R."/>
            <person name="Sreeman S.M."/>
            <person name="Shimizu K.K."/>
        </authorList>
    </citation>
    <scope>NUCLEOTIDE SEQUENCE</scope>
</reference>
<dbReference type="AlphaFoldDB" id="A0AAV5FA12"/>
<evidence type="ECO:0000313" key="10">
    <source>
        <dbReference type="Proteomes" id="UP001054889"/>
    </source>
</evidence>
<keyword evidence="2" id="KW-0156">Chromatin regulator</keyword>
<dbReference type="PANTHER" id="PTHR13468:SF7">
    <property type="entry name" value="OS03G0412900 PROTEIN"/>
    <property type="match status" value="1"/>
</dbReference>
<accession>A0AAV5FA12</accession>
<reference evidence="8" key="2">
    <citation type="submission" date="2021-12" db="EMBL/GenBank/DDBJ databases">
        <title>Resequencing data analysis of finger millet.</title>
        <authorList>
            <person name="Hatakeyama M."/>
            <person name="Aluri S."/>
            <person name="Balachadran M.T."/>
            <person name="Sivarajan S.R."/>
            <person name="Poveda L."/>
            <person name="Shimizu-Inatsugi R."/>
            <person name="Schlapbach R."/>
            <person name="Sreeman S.M."/>
            <person name="Shimizu K.K."/>
        </authorList>
    </citation>
    <scope>NUCLEOTIDE SEQUENCE</scope>
</reference>
<proteinExistence type="predicted"/>
<dbReference type="Gene3D" id="1.10.10.60">
    <property type="entry name" value="Homeodomain-like"/>
    <property type="match status" value="1"/>
</dbReference>
<comment type="subcellular location">
    <subcellularLocation>
        <location evidence="1">Nucleus</location>
    </subcellularLocation>
</comment>
<dbReference type="Pfam" id="PF08766">
    <property type="entry name" value="DEK_C"/>
    <property type="match status" value="1"/>
</dbReference>
<dbReference type="PROSITE" id="PS51998">
    <property type="entry name" value="DEK_C"/>
    <property type="match status" value="1"/>
</dbReference>
<comment type="caution">
    <text evidence="8">The sequence shown here is derived from an EMBL/GenBank/DDBJ whole genome shotgun (WGS) entry which is preliminary data.</text>
</comment>
<feature type="region of interest" description="Disordered" evidence="6">
    <location>
        <begin position="72"/>
        <end position="128"/>
    </location>
</feature>
<keyword evidence="3" id="KW-0238">DNA-binding</keyword>
<feature type="compositionally biased region" description="Basic and acidic residues" evidence="6">
    <location>
        <begin position="444"/>
        <end position="468"/>
    </location>
</feature>
<dbReference type="InterPro" id="IPR014876">
    <property type="entry name" value="DEK_C"/>
</dbReference>
<dbReference type="GO" id="GO:0005634">
    <property type="term" value="C:nucleus"/>
    <property type="evidence" value="ECO:0007669"/>
    <property type="project" value="UniProtKB-SubCell"/>
</dbReference>
<gene>
    <name evidence="8" type="primary">gb20197</name>
    <name evidence="9" type="synonym">gb20218</name>
    <name evidence="8" type="ORF">PR202_gb20197</name>
    <name evidence="9" type="ORF">PR202_gb20218</name>
</gene>
<feature type="region of interest" description="Disordered" evidence="6">
    <location>
        <begin position="303"/>
        <end position="338"/>
    </location>
</feature>
<dbReference type="GO" id="GO:0042393">
    <property type="term" value="F:histone binding"/>
    <property type="evidence" value="ECO:0007669"/>
    <property type="project" value="TreeGrafter"/>
</dbReference>
<keyword evidence="4" id="KW-0539">Nucleus</keyword>
<feature type="compositionally biased region" description="Basic and acidic residues" evidence="6">
    <location>
        <begin position="401"/>
        <end position="430"/>
    </location>
</feature>
<dbReference type="EMBL" id="BQKI01000082">
    <property type="protein sequence ID" value="GJN31760.1"/>
    <property type="molecule type" value="Genomic_DNA"/>
</dbReference>
<dbReference type="SUPFAM" id="SSF109715">
    <property type="entry name" value="DEK C-terminal domain"/>
    <property type="match status" value="1"/>
</dbReference>